<dbReference type="SUPFAM" id="SSF55729">
    <property type="entry name" value="Acyl-CoA N-acyltransferases (Nat)"/>
    <property type="match status" value="1"/>
</dbReference>
<dbReference type="Pfam" id="PF00583">
    <property type="entry name" value="Acetyltransf_1"/>
    <property type="match status" value="1"/>
</dbReference>
<dbReference type="RefSeq" id="WP_092262532.1">
    <property type="nucleotide sequence ID" value="NZ_FNZA01000001.1"/>
</dbReference>
<protein>
    <submittedName>
        <fullName evidence="2">Ribosomal protein S18 acetylase RimI</fullName>
    </submittedName>
</protein>
<dbReference type="CDD" id="cd04301">
    <property type="entry name" value="NAT_SF"/>
    <property type="match status" value="1"/>
</dbReference>
<dbReference type="AlphaFoldDB" id="A0A1H6RZ93"/>
<feature type="domain" description="N-acetyltransferase" evidence="1">
    <location>
        <begin position="12"/>
        <end position="140"/>
    </location>
</feature>
<keyword evidence="2" id="KW-0689">Ribosomal protein</keyword>
<dbReference type="STRING" id="856736.SAMN04488058_101126"/>
<dbReference type="GO" id="GO:0016747">
    <property type="term" value="F:acyltransferase activity, transferring groups other than amino-acyl groups"/>
    <property type="evidence" value="ECO:0007669"/>
    <property type="project" value="InterPro"/>
</dbReference>
<dbReference type="PROSITE" id="PS51186">
    <property type="entry name" value="GNAT"/>
    <property type="match status" value="1"/>
</dbReference>
<reference evidence="3" key="1">
    <citation type="submission" date="2016-10" db="EMBL/GenBank/DDBJ databases">
        <authorList>
            <person name="Varghese N."/>
            <person name="Submissions S."/>
        </authorList>
    </citation>
    <scope>NUCLEOTIDE SEQUENCE [LARGE SCALE GENOMIC DNA]</scope>
    <source>
        <strain evidence="3">CGMCC 1.10218</strain>
    </source>
</reference>
<evidence type="ECO:0000313" key="2">
    <source>
        <dbReference type="EMBL" id="SEI60969.1"/>
    </source>
</evidence>
<sequence length="140" mass="15633">MTVPSSELSFQTDLSGVTPAQLTGFFEGWPQPPSPETLHRLLAGSQARVLARTPDGQVIGFVNALSDGVLSAYVPLLEVRREWRGQGVASRLIERLFAELGDLYMLDTACDDDLVPFYERFGMRRGNAMIRRDYARQNGR</sequence>
<dbReference type="InterPro" id="IPR000182">
    <property type="entry name" value="GNAT_dom"/>
</dbReference>
<dbReference type="OrthoDB" id="9775804at2"/>
<evidence type="ECO:0000259" key="1">
    <source>
        <dbReference type="PROSITE" id="PS51186"/>
    </source>
</evidence>
<accession>A0A1H6RZ93</accession>
<keyword evidence="3" id="KW-1185">Reference proteome</keyword>
<evidence type="ECO:0000313" key="3">
    <source>
        <dbReference type="Proteomes" id="UP000199223"/>
    </source>
</evidence>
<gene>
    <name evidence="2" type="ORF">SAMN04488058_101126</name>
</gene>
<dbReference type="Gene3D" id="3.40.630.30">
    <property type="match status" value="1"/>
</dbReference>
<name>A0A1H6RZ93_9DEIO</name>
<keyword evidence="2" id="KW-0687">Ribonucleoprotein</keyword>
<organism evidence="2 3">
    <name type="scientific">Deinococcus reticulitermitis</name>
    <dbReference type="NCBI Taxonomy" id="856736"/>
    <lineage>
        <taxon>Bacteria</taxon>
        <taxon>Thermotogati</taxon>
        <taxon>Deinococcota</taxon>
        <taxon>Deinococci</taxon>
        <taxon>Deinococcales</taxon>
        <taxon>Deinococcaceae</taxon>
        <taxon>Deinococcus</taxon>
    </lineage>
</organism>
<dbReference type="EMBL" id="FNZA01000001">
    <property type="protein sequence ID" value="SEI60969.1"/>
    <property type="molecule type" value="Genomic_DNA"/>
</dbReference>
<proteinExistence type="predicted"/>
<dbReference type="InterPro" id="IPR016181">
    <property type="entry name" value="Acyl_CoA_acyltransferase"/>
</dbReference>
<dbReference type="GO" id="GO:0005840">
    <property type="term" value="C:ribosome"/>
    <property type="evidence" value="ECO:0007669"/>
    <property type="project" value="UniProtKB-KW"/>
</dbReference>
<dbReference type="Proteomes" id="UP000199223">
    <property type="component" value="Unassembled WGS sequence"/>
</dbReference>